<dbReference type="Gene3D" id="1.20.120.450">
    <property type="entry name" value="dinb family like domain"/>
    <property type="match status" value="1"/>
</dbReference>
<dbReference type="Proteomes" id="UP000198981">
    <property type="component" value="Unassembled WGS sequence"/>
</dbReference>
<dbReference type="STRING" id="1960309.SAMN03159343_3114"/>
<dbReference type="OrthoDB" id="5022306at2"/>
<proteinExistence type="predicted"/>
<dbReference type="AlphaFoldDB" id="A0A1G4YMA9"/>
<feature type="domain" description="DinB-like" evidence="1">
    <location>
        <begin position="26"/>
        <end position="185"/>
    </location>
</feature>
<dbReference type="RefSeq" id="WP_092805915.1">
    <property type="nucleotide sequence ID" value="NZ_FMUH01000005.1"/>
</dbReference>
<reference evidence="3" key="1">
    <citation type="submission" date="2016-10" db="EMBL/GenBank/DDBJ databases">
        <authorList>
            <person name="Varghese N."/>
            <person name="Submissions S."/>
        </authorList>
    </citation>
    <scope>NUCLEOTIDE SEQUENCE [LARGE SCALE GENOMIC DNA]</scope>
    <source>
        <strain evidence="3">DSM 45722</strain>
    </source>
</reference>
<keyword evidence="3" id="KW-1185">Reference proteome</keyword>
<dbReference type="SUPFAM" id="SSF109854">
    <property type="entry name" value="DinB/YfiT-like putative metalloenzymes"/>
    <property type="match status" value="1"/>
</dbReference>
<name>A0A1G4YMA9_9ACTN</name>
<gene>
    <name evidence="2" type="ORF">SAMN03159343_3114</name>
</gene>
<evidence type="ECO:0000313" key="2">
    <source>
        <dbReference type="EMBL" id="SCX54637.1"/>
    </source>
</evidence>
<accession>A0A1G4YMA9</accession>
<organism evidence="2 3">
    <name type="scientific">Klenkia marina</name>
    <dbReference type="NCBI Taxonomy" id="1960309"/>
    <lineage>
        <taxon>Bacteria</taxon>
        <taxon>Bacillati</taxon>
        <taxon>Actinomycetota</taxon>
        <taxon>Actinomycetes</taxon>
        <taxon>Geodermatophilales</taxon>
        <taxon>Geodermatophilaceae</taxon>
        <taxon>Klenkia</taxon>
    </lineage>
</organism>
<evidence type="ECO:0000313" key="3">
    <source>
        <dbReference type="Proteomes" id="UP000198981"/>
    </source>
</evidence>
<dbReference type="Pfam" id="PF12867">
    <property type="entry name" value="DinB_2"/>
    <property type="match status" value="1"/>
</dbReference>
<sequence length="198" mass="22269">MAYGSPEFDWDLLTRPDVVSLVSGQLGFSWLDLHQRLEGLTDDEYLWKPAPWALSVVPRGKTHRRTAGAGEWVAEWPDGPDDPGPRTVAWLVAHLVEVFGERWEWTFGEHRRRRDDLVLAHPTAEAGVAALGEAVGRWREGVEALTPDEMWTVGRSQATEIDQQAPFAHLVLHLNRELVHHGAEITVLRDLYRASSAA</sequence>
<protein>
    <submittedName>
        <fullName evidence="2">DinB superfamily protein</fullName>
    </submittedName>
</protein>
<dbReference type="InterPro" id="IPR034660">
    <property type="entry name" value="DinB/YfiT-like"/>
</dbReference>
<dbReference type="EMBL" id="FMUH01000005">
    <property type="protein sequence ID" value="SCX54637.1"/>
    <property type="molecule type" value="Genomic_DNA"/>
</dbReference>
<dbReference type="InterPro" id="IPR024775">
    <property type="entry name" value="DinB-like"/>
</dbReference>
<evidence type="ECO:0000259" key="1">
    <source>
        <dbReference type="Pfam" id="PF12867"/>
    </source>
</evidence>